<dbReference type="Proteomes" id="UP000248741">
    <property type="component" value="Chromosome 1"/>
</dbReference>
<protein>
    <submittedName>
        <fullName evidence="1">Uncharacterized protein</fullName>
    </submittedName>
</protein>
<dbReference type="EMBL" id="LS483400">
    <property type="protein sequence ID" value="SQG51531.1"/>
    <property type="molecule type" value="Genomic_DNA"/>
</dbReference>
<reference evidence="1 2" key="1">
    <citation type="submission" date="2018-06" db="EMBL/GenBank/DDBJ databases">
        <authorList>
            <consortium name="Pathogen Informatics"/>
            <person name="Doyle S."/>
        </authorList>
    </citation>
    <scope>NUCLEOTIDE SEQUENCE [LARGE SCALE GENOMIC DNA]</scope>
    <source>
        <strain evidence="1 2">NCTC7908</strain>
    </source>
</reference>
<organism evidence="1 2">
    <name type="scientific">Corynebacterium ulcerans</name>
    <dbReference type="NCBI Taxonomy" id="65058"/>
    <lineage>
        <taxon>Bacteria</taxon>
        <taxon>Bacillati</taxon>
        <taxon>Actinomycetota</taxon>
        <taxon>Actinomycetes</taxon>
        <taxon>Mycobacteriales</taxon>
        <taxon>Corynebacteriaceae</taxon>
        <taxon>Corynebacterium</taxon>
    </lineage>
</organism>
<proteinExistence type="predicted"/>
<accession>A0ABD7MT67</accession>
<gene>
    <name evidence="1" type="ORF">NCTC7908_01286</name>
</gene>
<name>A0ABD7MT67_CORUL</name>
<dbReference type="AlphaFoldDB" id="A0ABD7MT67"/>
<evidence type="ECO:0000313" key="1">
    <source>
        <dbReference type="EMBL" id="SQG51531.1"/>
    </source>
</evidence>
<sequence>MQAIGGVAARVSVGTCGSFAVARSIGECIVCSPEVPANNDMSAHAWLGVRAKYV</sequence>
<evidence type="ECO:0000313" key="2">
    <source>
        <dbReference type="Proteomes" id="UP000248741"/>
    </source>
</evidence>